<feature type="compositionally biased region" description="Polar residues" evidence="1">
    <location>
        <begin position="30"/>
        <end position="44"/>
    </location>
</feature>
<gene>
    <name evidence="3" type="ORF">ALP74_04200</name>
</gene>
<evidence type="ECO:0000256" key="1">
    <source>
        <dbReference type="SAM" id="MobiDB-lite"/>
    </source>
</evidence>
<sequence>MRKFMNLFFSLSAHLGQTIAGSREKPISPAESTGENGRSTQHTGSLPARIISRTGHPMPTAHTSHHLVPKTLDAWVKQLDGIALPVPAANHAHVRSALNDSRRSLRDIAEMMQESPALVLSVMREANHHTHGMTEQAESLEIAINRLGLARTEVLLGRLPAKPPEEIPAAYRQLILVSQHATQQANGLFASRLARLWQDIHLGSLLFLAPLWPMALAYPKLLEELELRVIHKGHSSVAVEKELFGVNLLELCLALAEFWRLPVWVTRGYKLLINERHELARALRIAREGRSPLEQQQLMDADPNLRRWLNQPANTVLLGNGLALAAQQAWNSPHCLRWERLTSLYLQQPLDEVQQQAHQNAAGSARIHAENDLWHPAESLIWPWDARRVRRDNEPAPPPSADALQLWRKNCAELLQEPTPFINAMHLTTSARDAFMACGMERVMLLMLDKTSSVLRVNQLAGLPQETAALQLFVKESTVLQRLLTQPTQLRMTPANNAQFAALLPASLKALFNGQHWLIRSLSNNGKVMLLVVADQGGGALSEISVQAFGKTAQCIERALGIFSHRKA</sequence>
<evidence type="ECO:0000313" key="4">
    <source>
        <dbReference type="Proteomes" id="UP000272613"/>
    </source>
</evidence>
<dbReference type="SUPFAM" id="SSF109604">
    <property type="entry name" value="HD-domain/PDEase-like"/>
    <property type="match status" value="1"/>
</dbReference>
<protein>
    <recommendedName>
        <fullName evidence="2">HDOD domain-containing protein</fullName>
    </recommendedName>
</protein>
<evidence type="ECO:0000313" key="3">
    <source>
        <dbReference type="EMBL" id="RMS01394.1"/>
    </source>
</evidence>
<dbReference type="EMBL" id="RBSH01000148">
    <property type="protein sequence ID" value="RMS01394.1"/>
    <property type="molecule type" value="Genomic_DNA"/>
</dbReference>
<dbReference type="Pfam" id="PF08668">
    <property type="entry name" value="HDOD"/>
    <property type="match status" value="1"/>
</dbReference>
<comment type="caution">
    <text evidence="3">The sequence shown here is derived from an EMBL/GenBank/DDBJ whole genome shotgun (WGS) entry which is preliminary data.</text>
</comment>
<reference evidence="3 4" key="1">
    <citation type="submission" date="2018-08" db="EMBL/GenBank/DDBJ databases">
        <title>Recombination of ecologically and evolutionarily significant loci maintains genetic cohesion in the Pseudomonas syringae species complex.</title>
        <authorList>
            <person name="Dillon M."/>
            <person name="Thakur S."/>
            <person name="Almeida R.N.D."/>
            <person name="Weir B.S."/>
            <person name="Guttman D.S."/>
        </authorList>
    </citation>
    <scope>NUCLEOTIDE SEQUENCE [LARGE SCALE GENOMIC DNA]</scope>
    <source>
        <strain evidence="3 4">ICMP 5019</strain>
    </source>
</reference>
<dbReference type="PROSITE" id="PS51833">
    <property type="entry name" value="HDOD"/>
    <property type="match status" value="1"/>
</dbReference>
<name>A0AB37QQH3_9PSED</name>
<feature type="region of interest" description="Disordered" evidence="1">
    <location>
        <begin position="20"/>
        <end position="45"/>
    </location>
</feature>
<dbReference type="InterPro" id="IPR013976">
    <property type="entry name" value="HDOD"/>
</dbReference>
<dbReference type="AlphaFoldDB" id="A0AB37QQH3"/>
<organism evidence="3 4">
    <name type="scientific">Pseudomonas coronafaciens pv. garcae</name>
    <dbReference type="NCBI Taxonomy" id="251653"/>
    <lineage>
        <taxon>Bacteria</taxon>
        <taxon>Pseudomonadati</taxon>
        <taxon>Pseudomonadota</taxon>
        <taxon>Gammaproteobacteria</taxon>
        <taxon>Pseudomonadales</taxon>
        <taxon>Pseudomonadaceae</taxon>
        <taxon>Pseudomonas</taxon>
        <taxon>Pseudomonas coronafaciens</taxon>
    </lineage>
</organism>
<feature type="domain" description="HDOD" evidence="2">
    <location>
        <begin position="84"/>
        <end position="275"/>
    </location>
</feature>
<dbReference type="Proteomes" id="UP000272613">
    <property type="component" value="Unassembled WGS sequence"/>
</dbReference>
<evidence type="ECO:0000259" key="2">
    <source>
        <dbReference type="PROSITE" id="PS51833"/>
    </source>
</evidence>
<accession>A0AB37QQH3</accession>
<proteinExistence type="predicted"/>
<dbReference type="Gene3D" id="1.10.3210.10">
    <property type="entry name" value="Hypothetical protein af1432"/>
    <property type="match status" value="1"/>
</dbReference>